<name>A0A2R6WPK4_MARPO</name>
<keyword evidence="1" id="KW-0472">Membrane</keyword>
<gene>
    <name evidence="2" type="ORF">MARPO_0068s0006</name>
</gene>
<evidence type="ECO:0000256" key="1">
    <source>
        <dbReference type="SAM" id="Phobius"/>
    </source>
</evidence>
<dbReference type="EMBL" id="KZ772740">
    <property type="protein sequence ID" value="PTQ35774.1"/>
    <property type="molecule type" value="Genomic_DNA"/>
</dbReference>
<protein>
    <submittedName>
        <fullName evidence="2">Uncharacterized protein</fullName>
    </submittedName>
</protein>
<dbReference type="EMBL" id="KZ772740">
    <property type="protein sequence ID" value="PTQ35775.1"/>
    <property type="molecule type" value="Genomic_DNA"/>
</dbReference>
<feature type="transmembrane region" description="Helical" evidence="1">
    <location>
        <begin position="113"/>
        <end position="130"/>
    </location>
</feature>
<accession>A0A2R6WPK4</accession>
<dbReference type="OrthoDB" id="1894899at2759"/>
<sequence>MARNWWSACASLWRSFRGTPWLCDGLVLGATVAAISSTSALAFSSALMRFPMRAGPTSGAFSLSPATALQQAVIGTACHECNALRLHTYPRSPAGHVSTLLGFSTDTIVTETFMSFLISFIIVTFSVFLVREMR</sequence>
<feature type="transmembrane region" description="Helical" evidence="1">
    <location>
        <begin position="21"/>
        <end position="43"/>
    </location>
</feature>
<keyword evidence="3" id="KW-1185">Reference proteome</keyword>
<dbReference type="Gramene" id="Mp7g08520.3">
    <property type="protein sequence ID" value="Mp7g08520.3.cds1"/>
    <property type="gene ID" value="Mp7g08520"/>
</dbReference>
<keyword evidence="1" id="KW-0812">Transmembrane</keyword>
<reference evidence="3" key="1">
    <citation type="journal article" date="2017" name="Cell">
        <title>Insights into land plant evolution garnered from the Marchantia polymorpha genome.</title>
        <authorList>
            <person name="Bowman J.L."/>
            <person name="Kohchi T."/>
            <person name="Yamato K.T."/>
            <person name="Jenkins J."/>
            <person name="Shu S."/>
            <person name="Ishizaki K."/>
            <person name="Yamaoka S."/>
            <person name="Nishihama R."/>
            <person name="Nakamura Y."/>
            <person name="Berger F."/>
            <person name="Adam C."/>
            <person name="Aki S.S."/>
            <person name="Althoff F."/>
            <person name="Araki T."/>
            <person name="Arteaga-Vazquez M.A."/>
            <person name="Balasubrmanian S."/>
            <person name="Barry K."/>
            <person name="Bauer D."/>
            <person name="Boehm C.R."/>
            <person name="Briginshaw L."/>
            <person name="Caballero-Perez J."/>
            <person name="Catarino B."/>
            <person name="Chen F."/>
            <person name="Chiyoda S."/>
            <person name="Chovatia M."/>
            <person name="Davies K.M."/>
            <person name="Delmans M."/>
            <person name="Demura T."/>
            <person name="Dierschke T."/>
            <person name="Dolan L."/>
            <person name="Dorantes-Acosta A.E."/>
            <person name="Eklund D.M."/>
            <person name="Florent S.N."/>
            <person name="Flores-Sandoval E."/>
            <person name="Fujiyama A."/>
            <person name="Fukuzawa H."/>
            <person name="Galik B."/>
            <person name="Grimanelli D."/>
            <person name="Grimwood J."/>
            <person name="Grossniklaus U."/>
            <person name="Hamada T."/>
            <person name="Haseloff J."/>
            <person name="Hetherington A.J."/>
            <person name="Higo A."/>
            <person name="Hirakawa Y."/>
            <person name="Hundley H.N."/>
            <person name="Ikeda Y."/>
            <person name="Inoue K."/>
            <person name="Inoue S.I."/>
            <person name="Ishida S."/>
            <person name="Jia Q."/>
            <person name="Kakita M."/>
            <person name="Kanazawa T."/>
            <person name="Kawai Y."/>
            <person name="Kawashima T."/>
            <person name="Kennedy M."/>
            <person name="Kinose K."/>
            <person name="Kinoshita T."/>
            <person name="Kohara Y."/>
            <person name="Koide E."/>
            <person name="Komatsu K."/>
            <person name="Kopischke S."/>
            <person name="Kubo M."/>
            <person name="Kyozuka J."/>
            <person name="Lagercrantz U."/>
            <person name="Lin S.S."/>
            <person name="Lindquist E."/>
            <person name="Lipzen A.M."/>
            <person name="Lu C.W."/>
            <person name="De Luna E."/>
            <person name="Martienssen R.A."/>
            <person name="Minamino N."/>
            <person name="Mizutani M."/>
            <person name="Mizutani M."/>
            <person name="Mochizuki N."/>
            <person name="Monte I."/>
            <person name="Mosher R."/>
            <person name="Nagasaki H."/>
            <person name="Nakagami H."/>
            <person name="Naramoto S."/>
            <person name="Nishitani K."/>
            <person name="Ohtani M."/>
            <person name="Okamoto T."/>
            <person name="Okumura M."/>
            <person name="Phillips J."/>
            <person name="Pollak B."/>
            <person name="Reinders A."/>
            <person name="Rovekamp M."/>
            <person name="Sano R."/>
            <person name="Sawa S."/>
            <person name="Schmid M.W."/>
            <person name="Shirakawa M."/>
            <person name="Solano R."/>
            <person name="Spunde A."/>
            <person name="Suetsugu N."/>
            <person name="Sugano S."/>
            <person name="Sugiyama A."/>
            <person name="Sun R."/>
            <person name="Suzuki Y."/>
            <person name="Takenaka M."/>
            <person name="Takezawa D."/>
            <person name="Tomogane H."/>
            <person name="Tsuzuki M."/>
            <person name="Ueda T."/>
            <person name="Umeda M."/>
            <person name="Ward J.M."/>
            <person name="Watanabe Y."/>
            <person name="Yazaki K."/>
            <person name="Yokoyama R."/>
            <person name="Yoshitake Y."/>
            <person name="Yotsui I."/>
            <person name="Zachgo S."/>
            <person name="Schmutz J."/>
        </authorList>
    </citation>
    <scope>NUCLEOTIDE SEQUENCE [LARGE SCALE GENOMIC DNA]</scope>
    <source>
        <strain evidence="3">Tak-1</strain>
    </source>
</reference>
<dbReference type="EMBL" id="KZ772740">
    <property type="protein sequence ID" value="PTQ35776.1"/>
    <property type="molecule type" value="Genomic_DNA"/>
</dbReference>
<evidence type="ECO:0000313" key="3">
    <source>
        <dbReference type="Proteomes" id="UP000244005"/>
    </source>
</evidence>
<reference evidence="2" key="2">
    <citation type="submission" date="2017-12" db="EMBL/GenBank/DDBJ databases">
        <title>WGS assembly of Marchantia polymorpha.</title>
        <authorList>
            <person name="Bowman J.L."/>
            <person name="Kohchi T."/>
            <person name="Yamato K.T."/>
            <person name="Jenkins J."/>
            <person name="Shu S."/>
            <person name="Ishizaki K."/>
            <person name="Yamaoka S."/>
            <person name="Nishihama R."/>
            <person name="Nakamura Y."/>
            <person name="Berger F."/>
            <person name="Adam C."/>
            <person name="Aki S.S."/>
            <person name="Althoff F."/>
            <person name="Araki T."/>
            <person name="Arteaga-Vazquez M.A."/>
            <person name="Balasubrmanian S."/>
            <person name="Bauer D."/>
            <person name="Boehm C.R."/>
            <person name="Briginshaw L."/>
            <person name="Caballero-Perez J."/>
            <person name="Catarino B."/>
            <person name="Chen F."/>
            <person name="Chiyoda S."/>
            <person name="Chovatia M."/>
            <person name="Davies K.M."/>
            <person name="Delmans M."/>
            <person name="Demura T."/>
            <person name="Dierschke T."/>
            <person name="Dolan L."/>
            <person name="Dorantes-Acosta A.E."/>
            <person name="Eklund D.M."/>
            <person name="Florent S.N."/>
            <person name="Flores-Sandoval E."/>
            <person name="Fujiyama A."/>
            <person name="Fukuzawa H."/>
            <person name="Galik B."/>
            <person name="Grimanelli D."/>
            <person name="Grimwood J."/>
            <person name="Grossniklaus U."/>
            <person name="Hamada T."/>
            <person name="Haseloff J."/>
            <person name="Hetherington A.J."/>
            <person name="Higo A."/>
            <person name="Hirakawa Y."/>
            <person name="Hundley H.N."/>
            <person name="Ikeda Y."/>
            <person name="Inoue K."/>
            <person name="Inoue S."/>
            <person name="Ishida S."/>
            <person name="Jia Q."/>
            <person name="Kakita M."/>
            <person name="Kanazawa T."/>
            <person name="Kawai Y."/>
            <person name="Kawashima T."/>
            <person name="Kennedy M."/>
            <person name="Kinose K."/>
            <person name="Kinoshita T."/>
            <person name="Kohara Y."/>
            <person name="Koide E."/>
            <person name="Komatsu K."/>
            <person name="Kopischke S."/>
            <person name="Kubo M."/>
            <person name="Kyozuka J."/>
            <person name="Lagercrantz U."/>
            <person name="Lin S.S."/>
            <person name="Lindquist E."/>
            <person name="Lipzen A.M."/>
            <person name="Lu C."/>
            <person name="Luna E.D."/>
            <person name="Martienssen R.A."/>
            <person name="Minamino N."/>
            <person name="Mizutani M."/>
            <person name="Mizutani M."/>
            <person name="Mochizuki N."/>
            <person name="Monte I."/>
            <person name="Mosher R."/>
            <person name="Nagasaki H."/>
            <person name="Nakagami H."/>
            <person name="Naramoto S."/>
            <person name="Nishitani K."/>
            <person name="Ohtani M."/>
            <person name="Okamoto T."/>
            <person name="Okumura M."/>
            <person name="Phillips J."/>
            <person name="Pollak B."/>
            <person name="Reinders A."/>
            <person name="Roevekamp M."/>
            <person name="Sano R."/>
            <person name="Sawa S."/>
            <person name="Schmid M.W."/>
            <person name="Shirakawa M."/>
            <person name="Solano R."/>
            <person name="Spunde A."/>
            <person name="Suetsugu N."/>
            <person name="Sugano S."/>
            <person name="Sugiyama A."/>
            <person name="Sun R."/>
            <person name="Suzuki Y."/>
            <person name="Takenaka M."/>
            <person name="Takezawa D."/>
            <person name="Tomogane H."/>
            <person name="Tsuzuki M."/>
            <person name="Ueda T."/>
            <person name="Umeda M."/>
            <person name="Ward J.M."/>
            <person name="Watanabe Y."/>
            <person name="Yazaki K."/>
            <person name="Yokoyama R."/>
            <person name="Yoshitake Y."/>
            <person name="Yotsui I."/>
            <person name="Zachgo S."/>
            <person name="Schmutz J."/>
        </authorList>
    </citation>
    <scope>NUCLEOTIDE SEQUENCE [LARGE SCALE GENOMIC DNA]</scope>
    <source>
        <strain evidence="2">Tak-1</strain>
    </source>
</reference>
<dbReference type="OMA" id="DTACHEC"/>
<proteinExistence type="predicted"/>
<dbReference type="Gramene" id="Mp7g08520.1">
    <property type="protein sequence ID" value="Mp7g08520.1.cds1"/>
    <property type="gene ID" value="Mp7g08520"/>
</dbReference>
<dbReference type="Gramene" id="Mp7g08520.2">
    <property type="protein sequence ID" value="Mp7g08520.2.cds1"/>
    <property type="gene ID" value="Mp7g08520"/>
</dbReference>
<keyword evidence="1" id="KW-1133">Transmembrane helix</keyword>
<dbReference type="AlphaFoldDB" id="A0A2R6WPK4"/>
<dbReference type="Proteomes" id="UP000244005">
    <property type="component" value="Unassembled WGS sequence"/>
</dbReference>
<organism evidence="2 3">
    <name type="scientific">Marchantia polymorpha</name>
    <name type="common">Common liverwort</name>
    <name type="synonym">Marchantia aquatica</name>
    <dbReference type="NCBI Taxonomy" id="3197"/>
    <lineage>
        <taxon>Eukaryota</taxon>
        <taxon>Viridiplantae</taxon>
        <taxon>Streptophyta</taxon>
        <taxon>Embryophyta</taxon>
        <taxon>Marchantiophyta</taxon>
        <taxon>Marchantiopsida</taxon>
        <taxon>Marchantiidae</taxon>
        <taxon>Marchantiales</taxon>
        <taxon>Marchantiaceae</taxon>
        <taxon>Marchantia</taxon>
    </lineage>
</organism>
<evidence type="ECO:0000313" key="2">
    <source>
        <dbReference type="EMBL" id="PTQ35774.1"/>
    </source>
</evidence>